<dbReference type="PANTHER" id="PTHR39466">
    <property type="entry name" value="RGS DOMAIN-CONTAINING PROTEIN"/>
    <property type="match status" value="1"/>
</dbReference>
<dbReference type="HOGENOM" id="CLU_008678_0_0_1"/>
<dbReference type="Proteomes" id="UP000030669">
    <property type="component" value="Unassembled WGS sequence"/>
</dbReference>
<dbReference type="OMA" id="YGVCMMI"/>
<dbReference type="PANTHER" id="PTHR39466:SF1">
    <property type="entry name" value="RGS DOMAIN-CONTAINING PROTEIN"/>
    <property type="match status" value="1"/>
</dbReference>
<proteinExistence type="predicted"/>
<dbReference type="AlphaFoldDB" id="S7RJJ2"/>
<organism evidence="3 4">
    <name type="scientific">Gloeophyllum trabeum (strain ATCC 11539 / FP-39264 / Madison 617)</name>
    <name type="common">Brown rot fungus</name>
    <dbReference type="NCBI Taxonomy" id="670483"/>
    <lineage>
        <taxon>Eukaryota</taxon>
        <taxon>Fungi</taxon>
        <taxon>Dikarya</taxon>
        <taxon>Basidiomycota</taxon>
        <taxon>Agaricomycotina</taxon>
        <taxon>Agaricomycetes</taxon>
        <taxon>Gloeophyllales</taxon>
        <taxon>Gloeophyllaceae</taxon>
        <taxon>Gloeophyllum</taxon>
    </lineage>
</organism>
<evidence type="ECO:0000313" key="4">
    <source>
        <dbReference type="Proteomes" id="UP000030669"/>
    </source>
</evidence>
<gene>
    <name evidence="3" type="ORF">GLOTRDRAFT_116384</name>
</gene>
<evidence type="ECO:0008006" key="5">
    <source>
        <dbReference type="Google" id="ProtNLM"/>
    </source>
</evidence>
<name>S7RJJ2_GLOTA</name>
<feature type="compositionally biased region" description="Low complexity" evidence="1">
    <location>
        <begin position="732"/>
        <end position="743"/>
    </location>
</feature>
<feature type="region of interest" description="Disordered" evidence="1">
    <location>
        <begin position="724"/>
        <end position="744"/>
    </location>
</feature>
<evidence type="ECO:0000256" key="1">
    <source>
        <dbReference type="SAM" id="MobiDB-lite"/>
    </source>
</evidence>
<keyword evidence="2" id="KW-1133">Transmembrane helix</keyword>
<protein>
    <recommendedName>
        <fullName evidence="5">RGS domain-containing protein</fullName>
    </recommendedName>
</protein>
<dbReference type="STRING" id="670483.S7RJJ2"/>
<feature type="transmembrane region" description="Helical" evidence="2">
    <location>
        <begin position="251"/>
        <end position="270"/>
    </location>
</feature>
<dbReference type="OrthoDB" id="3232309at2759"/>
<keyword evidence="2" id="KW-0472">Membrane</keyword>
<keyword evidence="4" id="KW-1185">Reference proteome</keyword>
<feature type="transmembrane region" description="Helical" evidence="2">
    <location>
        <begin position="290"/>
        <end position="310"/>
    </location>
</feature>
<dbReference type="RefSeq" id="XP_007866798.1">
    <property type="nucleotide sequence ID" value="XM_007868607.1"/>
</dbReference>
<evidence type="ECO:0000256" key="2">
    <source>
        <dbReference type="SAM" id="Phobius"/>
    </source>
</evidence>
<keyword evidence="2" id="KW-0812">Transmembrane</keyword>
<accession>S7RJJ2</accession>
<dbReference type="GeneID" id="19300175"/>
<reference evidence="3 4" key="1">
    <citation type="journal article" date="2012" name="Science">
        <title>The Paleozoic origin of enzymatic lignin decomposition reconstructed from 31 fungal genomes.</title>
        <authorList>
            <person name="Floudas D."/>
            <person name="Binder M."/>
            <person name="Riley R."/>
            <person name="Barry K."/>
            <person name="Blanchette R.A."/>
            <person name="Henrissat B."/>
            <person name="Martinez A.T."/>
            <person name="Otillar R."/>
            <person name="Spatafora J.W."/>
            <person name="Yadav J.S."/>
            <person name="Aerts A."/>
            <person name="Benoit I."/>
            <person name="Boyd A."/>
            <person name="Carlson A."/>
            <person name="Copeland A."/>
            <person name="Coutinho P.M."/>
            <person name="de Vries R.P."/>
            <person name="Ferreira P."/>
            <person name="Findley K."/>
            <person name="Foster B."/>
            <person name="Gaskell J."/>
            <person name="Glotzer D."/>
            <person name="Gorecki P."/>
            <person name="Heitman J."/>
            <person name="Hesse C."/>
            <person name="Hori C."/>
            <person name="Igarashi K."/>
            <person name="Jurgens J.A."/>
            <person name="Kallen N."/>
            <person name="Kersten P."/>
            <person name="Kohler A."/>
            <person name="Kuees U."/>
            <person name="Kumar T.K.A."/>
            <person name="Kuo A."/>
            <person name="LaButti K."/>
            <person name="Larrondo L.F."/>
            <person name="Lindquist E."/>
            <person name="Ling A."/>
            <person name="Lombard V."/>
            <person name="Lucas S."/>
            <person name="Lundell T."/>
            <person name="Martin R."/>
            <person name="McLaughlin D.J."/>
            <person name="Morgenstern I."/>
            <person name="Morin E."/>
            <person name="Murat C."/>
            <person name="Nagy L.G."/>
            <person name="Nolan M."/>
            <person name="Ohm R.A."/>
            <person name="Patyshakuliyeva A."/>
            <person name="Rokas A."/>
            <person name="Ruiz-Duenas F.J."/>
            <person name="Sabat G."/>
            <person name="Salamov A."/>
            <person name="Samejima M."/>
            <person name="Schmutz J."/>
            <person name="Slot J.C."/>
            <person name="St John F."/>
            <person name="Stenlid J."/>
            <person name="Sun H."/>
            <person name="Sun S."/>
            <person name="Syed K."/>
            <person name="Tsang A."/>
            <person name="Wiebenga A."/>
            <person name="Young D."/>
            <person name="Pisabarro A."/>
            <person name="Eastwood D.C."/>
            <person name="Martin F."/>
            <person name="Cullen D."/>
            <person name="Grigoriev I.V."/>
            <person name="Hibbett D.S."/>
        </authorList>
    </citation>
    <scope>NUCLEOTIDE SEQUENCE [LARGE SCALE GENOMIC DNA]</scope>
    <source>
        <strain evidence="3 4">ATCC 11539</strain>
    </source>
</reference>
<evidence type="ECO:0000313" key="3">
    <source>
        <dbReference type="EMBL" id="EPQ54495.1"/>
    </source>
</evidence>
<dbReference type="eggNOG" id="ENOG502S60R">
    <property type="taxonomic scope" value="Eukaryota"/>
</dbReference>
<dbReference type="EMBL" id="KB469303">
    <property type="protein sequence ID" value="EPQ54495.1"/>
    <property type="molecule type" value="Genomic_DNA"/>
</dbReference>
<feature type="transmembrane region" description="Helical" evidence="2">
    <location>
        <begin position="778"/>
        <end position="800"/>
    </location>
</feature>
<dbReference type="KEGG" id="gtr:GLOTRDRAFT_116384"/>
<sequence>MMLPSSSSTALRPAQRQPRTIRLSIKYLLSLPDRLCNPPPAVGKVRSCGVTPLFKIRLEDVLNRKHLPPLGLKDFEEWLLFVENAPENLYFVLWLREYTRRYNEWAVRAKAKSANRTASPTFSVDSEDSDCPVPFAAFEYHVSPGPADPCPSLALFYHRAKQTFLTPGAPYELNVASDVLAPFHTTPTSPASPHGFGCFSPHPSQQSSYTYSHPDPAIFADLNQITMTALRASLDRFVLAAYSNVGTNRGLCGLVGGCTIATAGSLPIWVASFVEGWVRWMRFAALPGLWLGLTIVIASLHGVCMMIYVFGDFRQLRKFELSRPSISKPQPHPEHPVIATNYPHRLTSLKSRLSVGQLSIGPVSPKSPKSPTLSFTSEKSGRTRAIRDLLALRPKQQEVEELRVTPPQPITRPPATILPRRTKVNGGVMVTDSLKEAQPKLRVQIPFPAVAPLPPQPAIIISEAREVELSRPSTSSGSSCISGMTGVHEVGYPRIHVSEAFDDPNPPAEGPATATYCPETELAARERALSESQDEHAEDWEANGKTADFIQAWELESDWDDMADMEKGRLSGLWDSDGSGLGMGVERGMRWGKGGSGGKEDVFDFDGLPPRRARHPYAYSLPLSDAAERDLMRTPGAEEKRARKKDVVSVQKEVVGKTGKWWTLMARLQEWCIGRTGVVKSREDAKKRKDAEEKRAGMDSPFSFSAPLAPLNFPAQSVSKRTTPSSLFGFQSTTPSSPASTRPLNPQVRLQYQRKVPAFGSPLTKIWSPVVTRAQWEIVVRSAAIAAALAWILVGVVVAIPDGR</sequence>